<keyword evidence="3 6" id="KW-1133">Transmembrane helix</keyword>
<comment type="caution">
    <text evidence="8">The sequence shown here is derived from an EMBL/GenBank/DDBJ whole genome shotgun (WGS) entry which is preliminary data.</text>
</comment>
<keyword evidence="4 6" id="KW-0472">Membrane</keyword>
<feature type="transmembrane region" description="Helical" evidence="6">
    <location>
        <begin position="53"/>
        <end position="72"/>
    </location>
</feature>
<evidence type="ECO:0000256" key="6">
    <source>
        <dbReference type="SAM" id="Phobius"/>
    </source>
</evidence>
<evidence type="ECO:0000313" key="8">
    <source>
        <dbReference type="EMBL" id="KKI98822.1"/>
    </source>
</evidence>
<dbReference type="Proteomes" id="UP000034681">
    <property type="component" value="Unassembled WGS sequence"/>
</dbReference>
<feature type="compositionally biased region" description="Polar residues" evidence="5">
    <location>
        <begin position="9"/>
        <end position="38"/>
    </location>
</feature>
<dbReference type="Pfam" id="PF24763">
    <property type="entry name" value="CGL160_C"/>
    <property type="match status" value="1"/>
</dbReference>
<reference evidence="8" key="1">
    <citation type="submission" date="2012-04" db="EMBL/GenBank/DDBJ databases">
        <authorList>
            <person name="Borisov I.G."/>
            <person name="Ivanikova N.V."/>
            <person name="Pinevich A.V."/>
        </authorList>
    </citation>
    <scope>NUCLEOTIDE SEQUENCE</scope>
    <source>
        <strain evidence="8">CALU 1027</strain>
    </source>
</reference>
<evidence type="ECO:0000256" key="2">
    <source>
        <dbReference type="ARBA" id="ARBA00022692"/>
    </source>
</evidence>
<proteinExistence type="predicted"/>
<accession>A0A0M2PUQ9</accession>
<dbReference type="AlphaFoldDB" id="A0A0M2PUQ9"/>
<evidence type="ECO:0000256" key="5">
    <source>
        <dbReference type="SAM" id="MobiDB-lite"/>
    </source>
</evidence>
<organism evidence="8 9">
    <name type="scientific">Prochlorothrix hollandica PCC 9006 = CALU 1027</name>
    <dbReference type="NCBI Taxonomy" id="317619"/>
    <lineage>
        <taxon>Bacteria</taxon>
        <taxon>Bacillati</taxon>
        <taxon>Cyanobacteriota</taxon>
        <taxon>Cyanophyceae</taxon>
        <taxon>Prochlorotrichales</taxon>
        <taxon>Prochlorotrichaceae</taxon>
        <taxon>Prochlorothrix</taxon>
    </lineage>
</organism>
<evidence type="ECO:0000256" key="1">
    <source>
        <dbReference type="ARBA" id="ARBA00004141"/>
    </source>
</evidence>
<sequence length="157" mass="17172">MLTGVSEFPSLTDSSLPPSQDNQQGLVEESASTSPGAQFSSPMDDYYALQREIFLTTLAMAIVIFGSTWWFYSLQTALGYLLGACTGIIYLRMLARSVERLGSQGKPSGGQSRLALIAGIVIVATQWDQLQFLPVFLGFLTYKAALIVYTLRISFIP</sequence>
<protein>
    <submittedName>
        <fullName evidence="8">ATP synthase subunit I</fullName>
    </submittedName>
</protein>
<dbReference type="GO" id="GO:0016020">
    <property type="term" value="C:membrane"/>
    <property type="evidence" value="ECO:0007669"/>
    <property type="project" value="UniProtKB-SubCell"/>
</dbReference>
<feature type="region of interest" description="Disordered" evidence="5">
    <location>
        <begin position="1"/>
        <end position="38"/>
    </location>
</feature>
<evidence type="ECO:0000256" key="3">
    <source>
        <dbReference type="ARBA" id="ARBA00022989"/>
    </source>
</evidence>
<name>A0A0M2PUQ9_PROHO</name>
<dbReference type="eggNOG" id="ENOG5032SW6">
    <property type="taxonomic scope" value="Bacteria"/>
</dbReference>
<gene>
    <name evidence="8" type="ORF">PROH_13280</name>
</gene>
<keyword evidence="9" id="KW-1185">Reference proteome</keyword>
<comment type="subcellular location">
    <subcellularLocation>
        <location evidence="1">Membrane</location>
        <topology evidence="1">Multi-pass membrane protein</topology>
    </subcellularLocation>
</comment>
<evidence type="ECO:0000259" key="7">
    <source>
        <dbReference type="Pfam" id="PF24763"/>
    </source>
</evidence>
<feature type="domain" description="CGL160/ATPI" evidence="7">
    <location>
        <begin position="42"/>
        <end position="150"/>
    </location>
</feature>
<evidence type="ECO:0000313" key="9">
    <source>
        <dbReference type="Proteomes" id="UP000034681"/>
    </source>
</evidence>
<dbReference type="OrthoDB" id="462305at2"/>
<feature type="transmembrane region" description="Helical" evidence="6">
    <location>
        <begin position="133"/>
        <end position="151"/>
    </location>
</feature>
<keyword evidence="2 6" id="KW-0812">Transmembrane</keyword>
<dbReference type="PANTHER" id="PTHR34118:SF6">
    <property type="entry name" value="PROTEIN CONSERVED ONLY IN THE GREEN LINEAGE 160, CHLOROPLASTIC"/>
    <property type="match status" value="1"/>
</dbReference>
<feature type="transmembrane region" description="Helical" evidence="6">
    <location>
        <begin position="78"/>
        <end position="98"/>
    </location>
</feature>
<dbReference type="InterPro" id="IPR056309">
    <property type="entry name" value="CGL160/ATPI_dom"/>
</dbReference>
<dbReference type="EMBL" id="AJTX02000006">
    <property type="protein sequence ID" value="KKI98822.1"/>
    <property type="molecule type" value="Genomic_DNA"/>
</dbReference>
<dbReference type="STRING" id="317619.GCA_000332315_01787"/>
<evidence type="ECO:0000256" key="4">
    <source>
        <dbReference type="ARBA" id="ARBA00023136"/>
    </source>
</evidence>
<dbReference type="PANTHER" id="PTHR34118">
    <property type="entry name" value="NF-KAPPA-B INHIBITOR-LIKE PROTEIN-RELATED"/>
    <property type="match status" value="1"/>
</dbReference>